<keyword evidence="3" id="KW-1185">Reference proteome</keyword>
<name>A0A1I0L4S4_9BACT</name>
<protein>
    <submittedName>
        <fullName evidence="2">Uncharacterized protein</fullName>
    </submittedName>
</protein>
<dbReference type="RefSeq" id="WP_143076207.1">
    <property type="nucleotide sequence ID" value="NZ_FOIJ01000019.1"/>
</dbReference>
<dbReference type="EMBL" id="FOIJ01000019">
    <property type="protein sequence ID" value="SEU34429.1"/>
    <property type="molecule type" value="Genomic_DNA"/>
</dbReference>
<evidence type="ECO:0000256" key="1">
    <source>
        <dbReference type="SAM" id="MobiDB-lite"/>
    </source>
</evidence>
<accession>A0A1I0L4S4</accession>
<organism evidence="2 3">
    <name type="scientific">Stigmatella erecta</name>
    <dbReference type="NCBI Taxonomy" id="83460"/>
    <lineage>
        <taxon>Bacteria</taxon>
        <taxon>Pseudomonadati</taxon>
        <taxon>Myxococcota</taxon>
        <taxon>Myxococcia</taxon>
        <taxon>Myxococcales</taxon>
        <taxon>Cystobacterineae</taxon>
        <taxon>Archangiaceae</taxon>
        <taxon>Stigmatella</taxon>
    </lineage>
</organism>
<proteinExistence type="predicted"/>
<sequence length="909" mass="99488">MSLKKILLALGAAFVLGLGLLGLFLYRSATPSGADHRLLTLASGDRVAFSVALNLRLLQSARTTAEGKDRLDKAEKYLLKAGNIPAWQRELFLETFSSIASGHMKTDAGVEPFRVFASQGSADQALQALEAQKVLEATAGEDYVFIDPETCEREEPLRLVRGDRLLAFVPAALAAEVSARLTQAPSLEMETLLIGRADIRVQPYLEDLAPGLVQMMAEQLNLAQQARSLALSLRADKNGGVWAELDVAGDGTKPLQALWEEKTAAEPSLKAVVEKAVTLQPGEGSLRFTIDVNALQQQAEELGQSLALTQKPLKEEDLNALTEEEVLDPQEVFAYDQALTPEAFFSLSNEECKLSGLPLAGDGKLGIAFESLSARLNQPGVDFVSLLAQSCLPPHYLPLLSQRPMLEVSIRNPEPDRHFCGPLAGETAGLSSKQSLSKSWEDNSTVRGHASFAFKPGVDTQKLAAIEGSVTLNVPTRVKTLKLDFRPPYARARLALPEGALSVEGTGSGEQGLTFTVNGEGTYPTILAVRALNQDGKYLKTQAWPSDSGSFFELPILSWFTSEGLMVRTQGRPVQLEVVLVDASTPLTHPFTFKPPFPASTPPKRQDEEDAPEDKAGEGPSQVALTQDVYEKTYLAPGALAQTQEWVASYLEREEEVLNSRIPVASPIQIFLWKEGMFQGNLGIMRLRDVMQDFKRMGTKLTLEIQEVDFADGTRLRPADLELSEETKWGKRYVWGSGLGPAAWRKDISFDSANVYNNDVTGTFFDDYIPDRMEEVPVARLKGQFSLSLPKTVAVSPDAPVSLHAPIEMGGIRFRILSIEPEGLSILGEGEGKETQGISTVFSAEGGGAVTASLKERKDFTDGFRLDFETEEPVRSWRVSQPQGGYKTYTYPFEFVTQEPKRSSRRTKN</sequence>
<evidence type="ECO:0000313" key="2">
    <source>
        <dbReference type="EMBL" id="SEU34429.1"/>
    </source>
</evidence>
<reference evidence="3" key="1">
    <citation type="submission" date="2016-10" db="EMBL/GenBank/DDBJ databases">
        <authorList>
            <person name="Varghese N."/>
            <person name="Submissions S."/>
        </authorList>
    </citation>
    <scope>NUCLEOTIDE SEQUENCE [LARGE SCALE GENOMIC DNA]</scope>
    <source>
        <strain evidence="3">DSM 16858</strain>
    </source>
</reference>
<gene>
    <name evidence="2" type="ORF">SAMN05443639_11952</name>
</gene>
<evidence type="ECO:0000313" key="3">
    <source>
        <dbReference type="Proteomes" id="UP000199181"/>
    </source>
</evidence>
<dbReference type="Proteomes" id="UP000199181">
    <property type="component" value="Unassembled WGS sequence"/>
</dbReference>
<feature type="region of interest" description="Disordered" evidence="1">
    <location>
        <begin position="591"/>
        <end position="622"/>
    </location>
</feature>
<dbReference type="AlphaFoldDB" id="A0A1I0L4S4"/>